<dbReference type="InterPro" id="IPR006553">
    <property type="entry name" value="Leu-rich_rpt_Cys-con_subtyp"/>
</dbReference>
<dbReference type="GO" id="GO:0031146">
    <property type="term" value="P:SCF-dependent proteasomal ubiquitin-dependent protein catabolic process"/>
    <property type="evidence" value="ECO:0007669"/>
    <property type="project" value="TreeGrafter"/>
</dbReference>
<feature type="domain" description="F-box/LRR-repeat protein 15-like leucin rich repeat" evidence="2">
    <location>
        <begin position="215"/>
        <end position="319"/>
    </location>
</feature>
<dbReference type="InterPro" id="IPR057207">
    <property type="entry name" value="FBXL15_LRR"/>
</dbReference>
<reference evidence="3" key="1">
    <citation type="submission" date="2021-06" db="EMBL/GenBank/DDBJ databases">
        <authorList>
            <person name="Kallberg Y."/>
            <person name="Tangrot J."/>
            <person name="Rosling A."/>
        </authorList>
    </citation>
    <scope>NUCLEOTIDE SEQUENCE</scope>
    <source>
        <strain evidence="3">IN212</strain>
    </source>
</reference>
<dbReference type="Pfam" id="PF25372">
    <property type="entry name" value="DUF7885"/>
    <property type="match status" value="1"/>
</dbReference>
<protein>
    <submittedName>
        <fullName evidence="3">20190_t:CDS:1</fullName>
    </submittedName>
</protein>
<evidence type="ECO:0000259" key="2">
    <source>
        <dbReference type="Pfam" id="PF25372"/>
    </source>
</evidence>
<evidence type="ECO:0000313" key="4">
    <source>
        <dbReference type="Proteomes" id="UP000789396"/>
    </source>
</evidence>
<dbReference type="Pfam" id="PF12937">
    <property type="entry name" value="F-box-like"/>
    <property type="match status" value="1"/>
</dbReference>
<organism evidence="3 4">
    <name type="scientific">Racocetra fulgida</name>
    <dbReference type="NCBI Taxonomy" id="60492"/>
    <lineage>
        <taxon>Eukaryota</taxon>
        <taxon>Fungi</taxon>
        <taxon>Fungi incertae sedis</taxon>
        <taxon>Mucoromycota</taxon>
        <taxon>Glomeromycotina</taxon>
        <taxon>Glomeromycetes</taxon>
        <taxon>Diversisporales</taxon>
        <taxon>Gigasporaceae</taxon>
        <taxon>Racocetra</taxon>
    </lineage>
</organism>
<dbReference type="InterPro" id="IPR001810">
    <property type="entry name" value="F-box_dom"/>
</dbReference>
<gene>
    <name evidence="3" type="ORF">RFULGI_LOCUS256</name>
</gene>
<feature type="domain" description="F-box" evidence="1">
    <location>
        <begin position="66"/>
        <end position="108"/>
    </location>
</feature>
<dbReference type="InterPro" id="IPR036047">
    <property type="entry name" value="F-box-like_dom_sf"/>
</dbReference>
<dbReference type="Proteomes" id="UP000789396">
    <property type="component" value="Unassembled WGS sequence"/>
</dbReference>
<comment type="caution">
    <text evidence="3">The sequence shown here is derived from an EMBL/GenBank/DDBJ whole genome shotgun (WGS) entry which is preliminary data.</text>
</comment>
<accession>A0A9N8VIC8</accession>
<dbReference type="OrthoDB" id="421226at2759"/>
<name>A0A9N8VIC8_9GLOM</name>
<dbReference type="SUPFAM" id="SSF52047">
    <property type="entry name" value="RNI-like"/>
    <property type="match status" value="1"/>
</dbReference>
<evidence type="ECO:0000313" key="3">
    <source>
        <dbReference type="EMBL" id="CAG8451637.1"/>
    </source>
</evidence>
<dbReference type="SMART" id="SM00367">
    <property type="entry name" value="LRR_CC"/>
    <property type="match status" value="8"/>
</dbReference>
<dbReference type="EMBL" id="CAJVPZ010000068">
    <property type="protein sequence ID" value="CAG8451637.1"/>
    <property type="molecule type" value="Genomic_DNA"/>
</dbReference>
<dbReference type="AlphaFoldDB" id="A0A9N8VIC8"/>
<dbReference type="SUPFAM" id="SSF81383">
    <property type="entry name" value="F-box domain"/>
    <property type="match status" value="1"/>
</dbReference>
<dbReference type="GO" id="GO:0019005">
    <property type="term" value="C:SCF ubiquitin ligase complex"/>
    <property type="evidence" value="ECO:0007669"/>
    <property type="project" value="TreeGrafter"/>
</dbReference>
<dbReference type="InterPro" id="IPR032675">
    <property type="entry name" value="LRR_dom_sf"/>
</dbReference>
<proteinExistence type="predicted"/>
<dbReference type="PANTHER" id="PTHR13318">
    <property type="entry name" value="PARTNER OF PAIRED, ISOFORM B-RELATED"/>
    <property type="match status" value="1"/>
</dbReference>
<evidence type="ECO:0000259" key="1">
    <source>
        <dbReference type="Pfam" id="PF12937"/>
    </source>
</evidence>
<dbReference type="Gene3D" id="3.80.10.10">
    <property type="entry name" value="Ribonuclease Inhibitor"/>
    <property type="match status" value="2"/>
</dbReference>
<sequence length="486" mass="54176">MKFSEEQKRKLIGKLAAISRGKDFRSQSPSDNTDPTTTTIPIRVRLRTINSVVIINPKSISIKTSILHMPPEIMLCIFDFLPSRKDFYSCLFVCKPWYIMVTPFLYKSPQIYHRFSSMDIAVAFIDSTTTHLSPSKLKYALSSKTRLPLNFPIEKYGSFIKILDLSIGSDYVTDSTIQAIAYSCHNLRLINLNNCIHISDNSLESLSKHQCSSTLVSINLCGCRKITDMGIKMLSKSCQGLTSLNVADCGKITDQSIIMISKGCPRLRQIRLSDCPRITDQSIEALILNCSRLCWLDIARIGRITDSTVRLIANKCKENMEWLNLARPSPIEAVYSSALASPTLLPVSVGGNFQSNEEEEITDQSIIMLAKQCPNLQLLDLSYMNSITNRAIEAIANNSFSLICLTIIGCRLVTCDSLRYLAQLRRKSGHLGCITMGDAVGITEEDIESITNEPEGLLSGWQKSSVDENSLKEILEGVSWEAVGTW</sequence>
<keyword evidence="4" id="KW-1185">Reference proteome</keyword>